<proteinExistence type="inferred from homology"/>
<evidence type="ECO:0000313" key="4">
    <source>
        <dbReference type="EMBL" id="OAY75565.1"/>
    </source>
</evidence>
<evidence type="ECO:0000256" key="1">
    <source>
        <dbReference type="ARBA" id="ARBA00009861"/>
    </source>
</evidence>
<dbReference type="STRING" id="4615.A0A199VFJ9"/>
<dbReference type="AlphaFoldDB" id="A0A199VFJ9"/>
<dbReference type="Proteomes" id="UP000092600">
    <property type="component" value="Unassembled WGS sequence"/>
</dbReference>
<dbReference type="GO" id="GO:0016740">
    <property type="term" value="F:transferase activity"/>
    <property type="evidence" value="ECO:0007669"/>
    <property type="project" value="UniProtKB-KW"/>
</dbReference>
<evidence type="ECO:0000313" key="5">
    <source>
        <dbReference type="Proteomes" id="UP000092600"/>
    </source>
</evidence>
<keyword evidence="2 4" id="KW-0808">Transferase</keyword>
<accession>A0A199VFJ9</accession>
<comment type="caution">
    <text evidence="4">The sequence shown here is derived from an EMBL/GenBank/DDBJ whole genome shotgun (WGS) entry which is preliminary data.</text>
</comment>
<dbReference type="EMBL" id="LSRQ01002065">
    <property type="protein sequence ID" value="OAY75565.1"/>
    <property type="molecule type" value="Genomic_DNA"/>
</dbReference>
<dbReference type="PANTHER" id="PTHR31147:SF66">
    <property type="entry name" value="OS05G0315700 PROTEIN"/>
    <property type="match status" value="1"/>
</dbReference>
<organism evidence="4 5">
    <name type="scientific">Ananas comosus</name>
    <name type="common">Pineapple</name>
    <name type="synonym">Ananas ananas</name>
    <dbReference type="NCBI Taxonomy" id="4615"/>
    <lineage>
        <taxon>Eukaryota</taxon>
        <taxon>Viridiplantae</taxon>
        <taxon>Streptophyta</taxon>
        <taxon>Embryophyta</taxon>
        <taxon>Tracheophyta</taxon>
        <taxon>Spermatophyta</taxon>
        <taxon>Magnoliopsida</taxon>
        <taxon>Liliopsida</taxon>
        <taxon>Poales</taxon>
        <taxon>Bromeliaceae</taxon>
        <taxon>Bromelioideae</taxon>
        <taxon>Ananas</taxon>
    </lineage>
</organism>
<evidence type="ECO:0000256" key="3">
    <source>
        <dbReference type="SAM" id="MobiDB-lite"/>
    </source>
</evidence>
<dbReference type="InterPro" id="IPR050898">
    <property type="entry name" value="Plant_acyltransferase"/>
</dbReference>
<gene>
    <name evidence="4" type="ORF">ACMD2_11323</name>
</gene>
<evidence type="ECO:0000256" key="2">
    <source>
        <dbReference type="ARBA" id="ARBA00022679"/>
    </source>
</evidence>
<sequence length="841" mass="91264">MAPMASSLTFKARRGAPMLVAPAAATPHELKPLSDIDDQQGLRFYRSGIHFYRSDPAKAGQDPAAVVKKALADALVYYYPLAGRLREVEGRKLVVDCTADGAVFVEADADVTVTRLRCGGFVFALQICHNMADAAGVMQFVQALGELARGVPGAPTVPPVWARELLLARSPPRVTHAHLEYHCPEQPSAAVVRPDDATLERRAFFFGPRELSALRMPQVRCSRFETVAAFVWRCRAAALRCGGDADEARIQFVVNARGLRDSPLPRGFYGNAFAFAVAAATAGELRDGGFAFALQKVAAAKAEVTMECIRSVADFNMVSERRPNFGPSAARSYMVSDVTRAGFENVDFGWGVNVYGGPATANLATFHLKGRNESGEEGIVVPMCLPAQAMEREPELVAPSKPTPRERKPLSDIDDQESLRFYRSVIYFFHHGPAGADSSSSKDPVGVLKHALADVLVFYYPIAGRIREEAGRKLVVDCTGEGVVFVGADADVRLDDFGSTLTPPIPCTGELLCLPESSSATVVDRPLLYIQVTRLACGGFVFGLQICHCLADAPGVGQFMTAVGELVRGAAAPSVRPVWARELLAARSPLRPTYEHPEYEAVADPGKDRIFPGDVMLHRPFFFCPAAIAALRKAAPPQLRNKCSRFELVAAFVWRCRTAALVYDPSDEVRFLCVVNARGKLRPPLPEGFYGNALTFGTAVTTAGELCERPYGHALELVRKAKERVMTDDYLQSAADVLVAKGRPRFTTARTYLVTDLTKARLHDIDLGWGTAVYGAPATTTLATFHMPTTNAEGEEGITVPICLPVQAMERFIAEMEWLEKTTFSGGVSERSLGLGISSRL</sequence>
<comment type="similarity">
    <text evidence="1">Belongs to the plant acyltransferase family.</text>
</comment>
<dbReference type="PANTHER" id="PTHR31147">
    <property type="entry name" value="ACYL TRANSFERASE 4"/>
    <property type="match status" value="1"/>
</dbReference>
<reference evidence="4 5" key="1">
    <citation type="journal article" date="2016" name="DNA Res.">
        <title>The draft genome of MD-2 pineapple using hybrid error correction of long reads.</title>
        <authorList>
            <person name="Redwan R.M."/>
            <person name="Saidin A."/>
            <person name="Kumar S.V."/>
        </authorList>
    </citation>
    <scope>NUCLEOTIDE SEQUENCE [LARGE SCALE GENOMIC DNA]</scope>
    <source>
        <strain evidence="5">cv. MD2</strain>
        <tissue evidence="4">Leaf</tissue>
    </source>
</reference>
<dbReference type="InterPro" id="IPR023213">
    <property type="entry name" value="CAT-like_dom_sf"/>
</dbReference>
<protein>
    <submittedName>
        <fullName evidence="4">Benzyl alcohol O-benzoyltransferase</fullName>
    </submittedName>
</protein>
<feature type="region of interest" description="Disordered" evidence="3">
    <location>
        <begin position="392"/>
        <end position="413"/>
    </location>
</feature>
<dbReference type="Pfam" id="PF02458">
    <property type="entry name" value="Transferase"/>
    <property type="match status" value="2"/>
</dbReference>
<dbReference type="Gene3D" id="3.30.559.10">
    <property type="entry name" value="Chloramphenicol acetyltransferase-like domain"/>
    <property type="match status" value="5"/>
</dbReference>
<name>A0A199VFJ9_ANACO</name>